<evidence type="ECO:0000256" key="5">
    <source>
        <dbReference type="HAMAP-Rule" id="MF_01371"/>
    </source>
</evidence>
<keyword evidence="3 5" id="KW-0689">Ribosomal protein</keyword>
<protein>
    <recommendedName>
        <fullName evidence="5">Large ribosomal subunit protein uL30</fullName>
    </recommendedName>
</protein>
<dbReference type="AlphaFoldDB" id="A0A176K1M6"/>
<dbReference type="NCBIfam" id="TIGR01308">
    <property type="entry name" value="rpmD_bact"/>
    <property type="match status" value="1"/>
</dbReference>
<keyword evidence="4 5" id="KW-0687">Ribonucleoprotein</keyword>
<evidence type="ECO:0000256" key="4">
    <source>
        <dbReference type="ARBA" id="ARBA00023274"/>
    </source>
</evidence>
<dbReference type="InterPro" id="IPR036919">
    <property type="entry name" value="Ribo_uL30_ferredoxin-like_sf"/>
</dbReference>
<dbReference type="PANTHER" id="PTHR15892:SF2">
    <property type="entry name" value="LARGE RIBOSOMAL SUBUNIT PROTEIN UL30M"/>
    <property type="match status" value="1"/>
</dbReference>
<comment type="similarity">
    <text evidence="1 5">Belongs to the universal ribosomal protein uL30 family.</text>
</comment>
<dbReference type="SUPFAM" id="SSF55129">
    <property type="entry name" value="Ribosomal protein L30p/L7e"/>
    <property type="match status" value="1"/>
</dbReference>
<dbReference type="Proteomes" id="UP000077339">
    <property type="component" value="Unassembled WGS sequence"/>
</dbReference>
<evidence type="ECO:0000313" key="8">
    <source>
        <dbReference type="Proteomes" id="UP000077339"/>
    </source>
</evidence>
<evidence type="ECO:0000256" key="1">
    <source>
        <dbReference type="ARBA" id="ARBA00007594"/>
    </source>
</evidence>
<dbReference type="HAMAP" id="MF_01371_B">
    <property type="entry name" value="Ribosomal_uL30_B"/>
    <property type="match status" value="1"/>
</dbReference>
<dbReference type="Pfam" id="PF00327">
    <property type="entry name" value="Ribosomal_L30"/>
    <property type="match status" value="1"/>
</dbReference>
<sequence length="62" mass="7118">MAKKLKIRLKKSVIGFSYRQRRTVKALGLGKVNSEVVHEDSPQIRGMIRSIEHLLSVEEIED</sequence>
<dbReference type="PIRSF" id="PIRSF002211">
    <property type="entry name" value="Ribosomal_L30_bac-type"/>
    <property type="match status" value="1"/>
</dbReference>
<dbReference type="Gene3D" id="3.30.1390.20">
    <property type="entry name" value="Ribosomal protein L30, ferredoxin-like fold domain"/>
    <property type="match status" value="1"/>
</dbReference>
<dbReference type="InterPro" id="IPR005996">
    <property type="entry name" value="Ribosomal_uL30_bac-type"/>
</dbReference>
<dbReference type="RefSeq" id="WP_068347042.1">
    <property type="nucleotide sequence ID" value="NZ_JFHK01000006.1"/>
</dbReference>
<dbReference type="InterPro" id="IPR016082">
    <property type="entry name" value="Ribosomal_uL30_ferredoxin-like"/>
</dbReference>
<evidence type="ECO:0000256" key="2">
    <source>
        <dbReference type="ARBA" id="ARBA00011838"/>
    </source>
</evidence>
<dbReference type="OrthoDB" id="9812790at2"/>
<dbReference type="EMBL" id="JFHK01000006">
    <property type="protein sequence ID" value="OAA30848.1"/>
    <property type="molecule type" value="Genomic_DNA"/>
</dbReference>
<name>A0A176K1M6_9BACT</name>
<reference evidence="7 8" key="1">
    <citation type="submission" date="2014-02" db="EMBL/GenBank/DDBJ databases">
        <title>Kosmotoga genome sequencing.</title>
        <authorList>
            <person name="Pollo S.M."/>
            <person name="Charchuk R."/>
            <person name="Nesbo C.L."/>
        </authorList>
    </citation>
    <scope>NUCLEOTIDE SEQUENCE [LARGE SCALE GENOMIC DNA]</scope>
    <source>
        <strain evidence="7 8">S304</strain>
    </source>
</reference>
<organism evidence="7 8">
    <name type="scientific">Kosmotoga arenicorallina S304</name>
    <dbReference type="NCBI Taxonomy" id="1453497"/>
    <lineage>
        <taxon>Bacteria</taxon>
        <taxon>Thermotogati</taxon>
        <taxon>Thermotogota</taxon>
        <taxon>Thermotogae</taxon>
        <taxon>Kosmotogales</taxon>
        <taxon>Kosmotogaceae</taxon>
        <taxon>Kosmotoga</taxon>
    </lineage>
</organism>
<dbReference type="CDD" id="cd01658">
    <property type="entry name" value="Ribosomal_L30"/>
    <property type="match status" value="1"/>
</dbReference>
<comment type="caution">
    <text evidence="7">The sequence shown here is derived from an EMBL/GenBank/DDBJ whole genome shotgun (WGS) entry which is preliminary data.</text>
</comment>
<evidence type="ECO:0000256" key="3">
    <source>
        <dbReference type="ARBA" id="ARBA00022980"/>
    </source>
</evidence>
<feature type="domain" description="Large ribosomal subunit protein uL30-like ferredoxin-like fold" evidence="6">
    <location>
        <begin position="5"/>
        <end position="54"/>
    </location>
</feature>
<gene>
    <name evidence="5" type="primary">rpmD</name>
    <name evidence="7" type="ORF">AT15_09190</name>
</gene>
<comment type="subunit">
    <text evidence="2 5">Part of the 50S ribosomal subunit.</text>
</comment>
<dbReference type="GO" id="GO:0003735">
    <property type="term" value="F:structural constituent of ribosome"/>
    <property type="evidence" value="ECO:0007669"/>
    <property type="project" value="InterPro"/>
</dbReference>
<dbReference type="GO" id="GO:0006412">
    <property type="term" value="P:translation"/>
    <property type="evidence" value="ECO:0007669"/>
    <property type="project" value="UniProtKB-UniRule"/>
</dbReference>
<dbReference type="PATRIC" id="fig|1453497.3.peg.1823"/>
<dbReference type="PANTHER" id="PTHR15892">
    <property type="entry name" value="MITOCHONDRIAL RIBOSOMAL PROTEIN L30"/>
    <property type="match status" value="1"/>
</dbReference>
<evidence type="ECO:0000259" key="6">
    <source>
        <dbReference type="Pfam" id="PF00327"/>
    </source>
</evidence>
<dbReference type="GO" id="GO:0022625">
    <property type="term" value="C:cytosolic large ribosomal subunit"/>
    <property type="evidence" value="ECO:0007669"/>
    <property type="project" value="TreeGrafter"/>
</dbReference>
<keyword evidence="8" id="KW-1185">Reference proteome</keyword>
<accession>A0A176K1M6</accession>
<proteinExistence type="inferred from homology"/>
<dbReference type="STRING" id="1453497.AT15_09190"/>
<evidence type="ECO:0000313" key="7">
    <source>
        <dbReference type="EMBL" id="OAA30848.1"/>
    </source>
</evidence>